<dbReference type="InterPro" id="IPR017441">
    <property type="entry name" value="Protein_kinase_ATP_BS"/>
</dbReference>
<feature type="compositionally biased region" description="Low complexity" evidence="4">
    <location>
        <begin position="484"/>
        <end position="514"/>
    </location>
</feature>
<dbReference type="OrthoDB" id="4062651at2759"/>
<feature type="compositionally biased region" description="Basic residues" evidence="4">
    <location>
        <begin position="714"/>
        <end position="724"/>
    </location>
</feature>
<sequence length="724" mass="79381">LTTAVYPSQRRPFGAYNSPATIRVHPAHGERPCLDSEQQASAAILTQEGHHAYGGHHDSEDDEDDESCAQSMSTSLYLEPPVSVSPAAMFLSAFTSPKPAEPLPDAEGDVVSGYTLGRIVGYGAFSTIREAFSASGDLAAVKIIRHSDHSKQGNRELARKRVRREAEVWSTFSHENILPLFSSAHTAYADYFFTLFCPVGSLYDLLKREGCPALPQDDAGMMFRQVVRGLRYLHEVACFVHRDIKLENVLVDESGVCRIGDFGMTRKIGEPDEDEEESAAQPASHGAPIQRAVSLAVPSTAKRTARSSLQAQIARHRNSTSSVHTPAPCGKFQPGSLPYAAPELLLPNAGSLLPHPRQDIWALGVLLYALLTGRLPFTDSFEPRLQMKILNGSYEVPPDVGRGAERVLQGCLERSEQARWTIAMVDEVAWGIGWGTEGDDVTPAESDEEFVHHPSQSRSRSRCAEDTIPEDPEWTQEEPRSRASIEAASRRSSSRMQRSQSRAPVPVASRSSSVHPLLNRSASRHSHSRAPSPSLCALNATVSPSSTRSPSSARSPSTHRSSQLFDTSMLSPPVSLERGRRRQKASTSVSTSSRSPSPTTPIDTVYLRAEQSRGRRRPAHLVRVLDELDETEDAFERQVRVRPASPHSKTSWSASTAGELGRGDHGSALDDREYEDDDVEKSPASAALHRVALSDRMRGYPTSILTMMPPPKERRARSRSGVRL</sequence>
<feature type="region of interest" description="Disordered" evidence="4">
    <location>
        <begin position="267"/>
        <end position="289"/>
    </location>
</feature>
<evidence type="ECO:0000256" key="2">
    <source>
        <dbReference type="ARBA" id="ARBA00022840"/>
    </source>
</evidence>
<evidence type="ECO:0000259" key="5">
    <source>
        <dbReference type="PROSITE" id="PS50011"/>
    </source>
</evidence>
<feature type="region of interest" description="Disordered" evidence="4">
    <location>
        <begin position="51"/>
        <end position="71"/>
    </location>
</feature>
<feature type="compositionally biased region" description="Low complexity" evidence="4">
    <location>
        <begin position="541"/>
        <end position="562"/>
    </location>
</feature>
<dbReference type="PROSITE" id="PS00107">
    <property type="entry name" value="PROTEIN_KINASE_ATP"/>
    <property type="match status" value="1"/>
</dbReference>
<keyword evidence="7" id="KW-1185">Reference proteome</keyword>
<evidence type="ECO:0000256" key="3">
    <source>
        <dbReference type="PROSITE-ProRule" id="PRU10141"/>
    </source>
</evidence>
<feature type="region of interest" description="Disordered" evidence="4">
    <location>
        <begin position="636"/>
        <end position="724"/>
    </location>
</feature>
<keyword evidence="1 3" id="KW-0547">Nucleotide-binding</keyword>
<dbReference type="GO" id="GO:0005737">
    <property type="term" value="C:cytoplasm"/>
    <property type="evidence" value="ECO:0007669"/>
    <property type="project" value="TreeGrafter"/>
</dbReference>
<reference evidence="6" key="2">
    <citation type="submission" date="2021-10" db="EMBL/GenBank/DDBJ databases">
        <title>Phylogenomics reveals ancestral predisposition of the termite-cultivated fungus Termitomyces towards a domesticated lifestyle.</title>
        <authorList>
            <person name="Auxier B."/>
            <person name="Grum-Grzhimaylo A."/>
            <person name="Cardenas M.E."/>
            <person name="Lodge J.D."/>
            <person name="Laessoe T."/>
            <person name="Pedersen O."/>
            <person name="Smith M.E."/>
            <person name="Kuyper T.W."/>
            <person name="Franco-Molano E.A."/>
            <person name="Baroni T.J."/>
            <person name="Aanen D.K."/>
        </authorList>
    </citation>
    <scope>NUCLEOTIDE SEQUENCE</scope>
    <source>
        <strain evidence="6">D49</strain>
    </source>
</reference>
<dbReference type="Pfam" id="PF00069">
    <property type="entry name" value="Pkinase"/>
    <property type="match status" value="2"/>
</dbReference>
<feature type="compositionally biased region" description="Acidic residues" evidence="4">
    <location>
        <begin position="467"/>
        <end position="476"/>
    </location>
</feature>
<dbReference type="InterPro" id="IPR011009">
    <property type="entry name" value="Kinase-like_dom_sf"/>
</dbReference>
<dbReference type="SMART" id="SM00220">
    <property type="entry name" value="S_TKc"/>
    <property type="match status" value="1"/>
</dbReference>
<feature type="non-terminal residue" evidence="6">
    <location>
        <position position="724"/>
    </location>
</feature>
<dbReference type="SUPFAM" id="SSF56112">
    <property type="entry name" value="Protein kinase-like (PK-like)"/>
    <property type="match status" value="1"/>
</dbReference>
<dbReference type="GO" id="GO:0004674">
    <property type="term" value="F:protein serine/threonine kinase activity"/>
    <property type="evidence" value="ECO:0007669"/>
    <property type="project" value="TreeGrafter"/>
</dbReference>
<dbReference type="PROSITE" id="PS00108">
    <property type="entry name" value="PROTEIN_KINASE_ST"/>
    <property type="match status" value="1"/>
</dbReference>
<dbReference type="AlphaFoldDB" id="A0A9P7FSC1"/>
<dbReference type="Gene3D" id="1.10.510.10">
    <property type="entry name" value="Transferase(Phosphotransferase) domain 1"/>
    <property type="match status" value="2"/>
</dbReference>
<dbReference type="EMBL" id="JABCKI010005939">
    <property type="protein sequence ID" value="KAG5636395.1"/>
    <property type="molecule type" value="Genomic_DNA"/>
</dbReference>
<dbReference type="InterPro" id="IPR008271">
    <property type="entry name" value="Ser/Thr_kinase_AS"/>
</dbReference>
<evidence type="ECO:0000313" key="7">
    <source>
        <dbReference type="Proteomes" id="UP000717328"/>
    </source>
</evidence>
<name>A0A9P7FSC1_9AGAR</name>
<dbReference type="PANTHER" id="PTHR24346:SF76">
    <property type="entry name" value="NON-SPECIFIC SERINE_THREONINE PROTEIN KINASE"/>
    <property type="match status" value="1"/>
</dbReference>
<dbReference type="InterPro" id="IPR000719">
    <property type="entry name" value="Prot_kinase_dom"/>
</dbReference>
<dbReference type="PANTHER" id="PTHR24346">
    <property type="entry name" value="MAP/MICROTUBULE AFFINITY-REGULATING KINASE"/>
    <property type="match status" value="1"/>
</dbReference>
<feature type="binding site" evidence="3">
    <location>
        <position position="142"/>
    </location>
    <ligand>
        <name>ATP</name>
        <dbReference type="ChEBI" id="CHEBI:30616"/>
    </ligand>
</feature>
<gene>
    <name evidence="6" type="ORF">H0H81_008229</name>
</gene>
<comment type="caution">
    <text evidence="6">The sequence shown here is derived from an EMBL/GenBank/DDBJ whole genome shotgun (WGS) entry which is preliminary data.</text>
</comment>
<dbReference type="GO" id="GO:0000226">
    <property type="term" value="P:microtubule cytoskeleton organization"/>
    <property type="evidence" value="ECO:0007669"/>
    <property type="project" value="TreeGrafter"/>
</dbReference>
<evidence type="ECO:0000313" key="6">
    <source>
        <dbReference type="EMBL" id="KAG5636395.1"/>
    </source>
</evidence>
<feature type="compositionally biased region" description="Basic and acidic residues" evidence="4">
    <location>
        <begin position="661"/>
        <end position="671"/>
    </location>
</feature>
<dbReference type="PROSITE" id="PS50011">
    <property type="entry name" value="PROTEIN_KINASE_DOM"/>
    <property type="match status" value="1"/>
</dbReference>
<dbReference type="Proteomes" id="UP000717328">
    <property type="component" value="Unassembled WGS sequence"/>
</dbReference>
<feature type="domain" description="Protein kinase" evidence="5">
    <location>
        <begin position="114"/>
        <end position="431"/>
    </location>
</feature>
<feature type="region of interest" description="Disordered" evidence="4">
    <location>
        <begin position="436"/>
        <end position="615"/>
    </location>
</feature>
<organism evidence="6 7">
    <name type="scientific">Sphagnurus paluster</name>
    <dbReference type="NCBI Taxonomy" id="117069"/>
    <lineage>
        <taxon>Eukaryota</taxon>
        <taxon>Fungi</taxon>
        <taxon>Dikarya</taxon>
        <taxon>Basidiomycota</taxon>
        <taxon>Agaricomycotina</taxon>
        <taxon>Agaricomycetes</taxon>
        <taxon>Agaricomycetidae</taxon>
        <taxon>Agaricales</taxon>
        <taxon>Tricholomatineae</taxon>
        <taxon>Lyophyllaceae</taxon>
        <taxon>Sphagnurus</taxon>
    </lineage>
</organism>
<evidence type="ECO:0000256" key="1">
    <source>
        <dbReference type="ARBA" id="ARBA00022741"/>
    </source>
</evidence>
<feature type="compositionally biased region" description="Acidic residues" evidence="4">
    <location>
        <begin position="437"/>
        <end position="448"/>
    </location>
</feature>
<dbReference type="GO" id="GO:0005524">
    <property type="term" value="F:ATP binding"/>
    <property type="evidence" value="ECO:0007669"/>
    <property type="project" value="UniProtKB-UniRule"/>
</dbReference>
<keyword evidence="2 3" id="KW-0067">ATP-binding</keyword>
<feature type="compositionally biased region" description="Polar residues" evidence="4">
    <location>
        <begin position="647"/>
        <end position="656"/>
    </location>
</feature>
<accession>A0A9P7FSC1</accession>
<feature type="compositionally biased region" description="Low complexity" evidence="4">
    <location>
        <begin position="586"/>
        <end position="601"/>
    </location>
</feature>
<evidence type="ECO:0000256" key="4">
    <source>
        <dbReference type="SAM" id="MobiDB-lite"/>
    </source>
</evidence>
<proteinExistence type="predicted"/>
<reference evidence="6" key="1">
    <citation type="submission" date="2021-02" db="EMBL/GenBank/DDBJ databases">
        <authorList>
            <person name="Nieuwenhuis M."/>
            <person name="Van De Peppel L.J.J."/>
        </authorList>
    </citation>
    <scope>NUCLEOTIDE SEQUENCE</scope>
    <source>
        <strain evidence="6">D49</strain>
    </source>
</reference>
<dbReference type="GO" id="GO:0035556">
    <property type="term" value="P:intracellular signal transduction"/>
    <property type="evidence" value="ECO:0007669"/>
    <property type="project" value="TreeGrafter"/>
</dbReference>
<protein>
    <recommendedName>
        <fullName evidence="5">Protein kinase domain-containing protein</fullName>
    </recommendedName>
</protein>